<sequence length="121" mass="13689">MLIGELAERAATTTRTLRYYEANGLVRAERSPNGYRQYNEAELRVVHEIRARLAVGFNLDDIRPFVACLRAGNTSGDVCPDSVIVLRRKLAEVDARIDRLGTVRRQLQTQLTQAIARRSPH</sequence>
<dbReference type="Pfam" id="PF13411">
    <property type="entry name" value="MerR_1"/>
    <property type="match status" value="1"/>
</dbReference>
<evidence type="ECO:0000256" key="3">
    <source>
        <dbReference type="ARBA" id="ARBA00023163"/>
    </source>
</evidence>
<reference evidence="5" key="1">
    <citation type="submission" date="2020-10" db="EMBL/GenBank/DDBJ databases">
        <title>Sequencing the genomes of 1000 actinobacteria strains.</title>
        <authorList>
            <person name="Klenk H.-P."/>
        </authorList>
    </citation>
    <scope>NUCLEOTIDE SEQUENCE</scope>
    <source>
        <strain evidence="5">DSM 46832</strain>
    </source>
</reference>
<dbReference type="PRINTS" id="PR00040">
    <property type="entry name" value="HTHMERR"/>
</dbReference>
<evidence type="ECO:0000256" key="1">
    <source>
        <dbReference type="ARBA" id="ARBA00023015"/>
    </source>
</evidence>
<keyword evidence="3" id="KW-0804">Transcription</keyword>
<dbReference type="InterPro" id="IPR000551">
    <property type="entry name" value="MerR-type_HTH_dom"/>
</dbReference>
<comment type="caution">
    <text evidence="5">The sequence shown here is derived from an EMBL/GenBank/DDBJ whole genome shotgun (WGS) entry which is preliminary data.</text>
</comment>
<keyword evidence="6" id="KW-1185">Reference proteome</keyword>
<protein>
    <submittedName>
        <fullName evidence="5">DNA-binding transcriptional MerR regulator</fullName>
    </submittedName>
</protein>
<dbReference type="Gene3D" id="1.10.1660.10">
    <property type="match status" value="1"/>
</dbReference>
<feature type="domain" description="HTH merR-type" evidence="4">
    <location>
        <begin position="1"/>
        <end position="68"/>
    </location>
</feature>
<gene>
    <name evidence="5" type="ORF">H4W31_005637</name>
</gene>
<dbReference type="SUPFAM" id="SSF46955">
    <property type="entry name" value="Putative DNA-binding domain"/>
    <property type="match status" value="1"/>
</dbReference>
<evidence type="ECO:0000313" key="5">
    <source>
        <dbReference type="EMBL" id="MBE1489999.1"/>
    </source>
</evidence>
<dbReference type="GO" id="GO:0003700">
    <property type="term" value="F:DNA-binding transcription factor activity"/>
    <property type="evidence" value="ECO:0007669"/>
    <property type="project" value="InterPro"/>
</dbReference>
<evidence type="ECO:0000259" key="4">
    <source>
        <dbReference type="PROSITE" id="PS50937"/>
    </source>
</evidence>
<evidence type="ECO:0000256" key="2">
    <source>
        <dbReference type="ARBA" id="ARBA00023125"/>
    </source>
</evidence>
<dbReference type="PANTHER" id="PTHR30204:SF94">
    <property type="entry name" value="HEAVY METAL-DEPENDENT TRANSCRIPTIONAL REGULATOR HI_0293-RELATED"/>
    <property type="match status" value="1"/>
</dbReference>
<dbReference type="AlphaFoldDB" id="A0A927M8N4"/>
<dbReference type="InterPro" id="IPR047057">
    <property type="entry name" value="MerR_fam"/>
</dbReference>
<evidence type="ECO:0000313" key="6">
    <source>
        <dbReference type="Proteomes" id="UP000649753"/>
    </source>
</evidence>
<dbReference type="GO" id="GO:0003677">
    <property type="term" value="F:DNA binding"/>
    <property type="evidence" value="ECO:0007669"/>
    <property type="project" value="UniProtKB-KW"/>
</dbReference>
<dbReference type="Proteomes" id="UP000649753">
    <property type="component" value="Unassembled WGS sequence"/>
</dbReference>
<accession>A0A927M8N4</accession>
<dbReference type="PROSITE" id="PS50937">
    <property type="entry name" value="HTH_MERR_2"/>
    <property type="match status" value="1"/>
</dbReference>
<dbReference type="RefSeq" id="WP_192769365.1">
    <property type="nucleotide sequence ID" value="NZ_JADBEB010000001.1"/>
</dbReference>
<dbReference type="SMART" id="SM00422">
    <property type="entry name" value="HTH_MERR"/>
    <property type="match status" value="1"/>
</dbReference>
<name>A0A927M8N4_9ACTN</name>
<keyword evidence="1" id="KW-0805">Transcription regulation</keyword>
<proteinExistence type="predicted"/>
<dbReference type="PANTHER" id="PTHR30204">
    <property type="entry name" value="REDOX-CYCLING DRUG-SENSING TRANSCRIPTIONAL ACTIVATOR SOXR"/>
    <property type="match status" value="1"/>
</dbReference>
<keyword evidence="2 5" id="KW-0238">DNA-binding</keyword>
<organism evidence="5 6">
    <name type="scientific">Plantactinospora soyae</name>
    <dbReference type="NCBI Taxonomy" id="1544732"/>
    <lineage>
        <taxon>Bacteria</taxon>
        <taxon>Bacillati</taxon>
        <taxon>Actinomycetota</taxon>
        <taxon>Actinomycetes</taxon>
        <taxon>Micromonosporales</taxon>
        <taxon>Micromonosporaceae</taxon>
        <taxon>Plantactinospora</taxon>
    </lineage>
</organism>
<dbReference type="InterPro" id="IPR009061">
    <property type="entry name" value="DNA-bd_dom_put_sf"/>
</dbReference>
<dbReference type="CDD" id="cd01282">
    <property type="entry name" value="HTH_MerR-like_sg3"/>
    <property type="match status" value="1"/>
</dbReference>
<dbReference type="EMBL" id="JADBEB010000001">
    <property type="protein sequence ID" value="MBE1489999.1"/>
    <property type="molecule type" value="Genomic_DNA"/>
</dbReference>